<sequence>MMKSIYLIAGILAITVISCKKENIEVKKVDHSKMMNAAHGEKLNVKVVNAEDPICGMKTAEYLKDTANYKGKTYGFCNSMCKDEFKKDPEKYAIKE</sequence>
<dbReference type="InterPro" id="IPR012348">
    <property type="entry name" value="RNR-like"/>
</dbReference>
<dbReference type="InterPro" id="IPR007029">
    <property type="entry name" value="YHS_dom"/>
</dbReference>
<dbReference type="Gene3D" id="1.10.620.20">
    <property type="entry name" value="Ribonucleotide Reductase, subunit A"/>
    <property type="match status" value="1"/>
</dbReference>
<proteinExistence type="predicted"/>
<dbReference type="InterPro" id="IPR011017">
    <property type="entry name" value="TRASH_dom"/>
</dbReference>
<evidence type="ECO:0000313" key="3">
    <source>
        <dbReference type="Proteomes" id="UP000620064"/>
    </source>
</evidence>
<dbReference type="RefSeq" id="WP_229663361.1">
    <property type="nucleotide sequence ID" value="NZ_BMLV01000001.1"/>
</dbReference>
<accession>A0ABQ2NG84</accession>
<dbReference type="Proteomes" id="UP000620064">
    <property type="component" value="Unassembled WGS sequence"/>
</dbReference>
<feature type="domain" description="TRASH" evidence="1">
    <location>
        <begin position="52"/>
        <end position="89"/>
    </location>
</feature>
<gene>
    <name evidence="2" type="ORF">GCM10010992_07290</name>
</gene>
<keyword evidence="3" id="KW-1185">Reference proteome</keyword>
<name>A0ABQ2NG84_9FLAO</name>
<dbReference type="EMBL" id="BMLV01000001">
    <property type="protein sequence ID" value="GGP02532.1"/>
    <property type="molecule type" value="Genomic_DNA"/>
</dbReference>
<dbReference type="SUPFAM" id="SSF47240">
    <property type="entry name" value="Ferritin-like"/>
    <property type="match status" value="1"/>
</dbReference>
<protein>
    <recommendedName>
        <fullName evidence="1">TRASH domain-containing protein</fullName>
    </recommendedName>
</protein>
<evidence type="ECO:0000259" key="1">
    <source>
        <dbReference type="SMART" id="SM00746"/>
    </source>
</evidence>
<organism evidence="2 3">
    <name type="scientific">Cloacibacterium rupense</name>
    <dbReference type="NCBI Taxonomy" id="517423"/>
    <lineage>
        <taxon>Bacteria</taxon>
        <taxon>Pseudomonadati</taxon>
        <taxon>Bacteroidota</taxon>
        <taxon>Flavobacteriia</taxon>
        <taxon>Flavobacteriales</taxon>
        <taxon>Weeksellaceae</taxon>
    </lineage>
</organism>
<dbReference type="InterPro" id="IPR009078">
    <property type="entry name" value="Ferritin-like_SF"/>
</dbReference>
<dbReference type="PROSITE" id="PS51257">
    <property type="entry name" value="PROKAR_LIPOPROTEIN"/>
    <property type="match status" value="1"/>
</dbReference>
<comment type="caution">
    <text evidence="2">The sequence shown here is derived from an EMBL/GenBank/DDBJ whole genome shotgun (WGS) entry which is preliminary data.</text>
</comment>
<evidence type="ECO:0000313" key="2">
    <source>
        <dbReference type="EMBL" id="GGP02532.1"/>
    </source>
</evidence>
<dbReference type="SMART" id="SM00746">
    <property type="entry name" value="TRASH"/>
    <property type="match status" value="1"/>
</dbReference>
<dbReference type="Pfam" id="PF04945">
    <property type="entry name" value="YHS"/>
    <property type="match status" value="1"/>
</dbReference>
<reference evidence="3" key="1">
    <citation type="journal article" date="2019" name="Int. J. Syst. Evol. Microbiol.">
        <title>The Global Catalogue of Microorganisms (GCM) 10K type strain sequencing project: providing services to taxonomists for standard genome sequencing and annotation.</title>
        <authorList>
            <consortium name="The Broad Institute Genomics Platform"/>
            <consortium name="The Broad Institute Genome Sequencing Center for Infectious Disease"/>
            <person name="Wu L."/>
            <person name="Ma J."/>
        </authorList>
    </citation>
    <scope>NUCLEOTIDE SEQUENCE [LARGE SCALE GENOMIC DNA]</scope>
    <source>
        <strain evidence="3">CGMCC 1.7656</strain>
    </source>
</reference>